<dbReference type="InterPro" id="IPR036156">
    <property type="entry name" value="Beta-gal/glucu_dom_sf"/>
</dbReference>
<protein>
    <submittedName>
        <fullName evidence="4">Beta-galactosidase</fullName>
    </submittedName>
</protein>
<feature type="domain" description="Glycoside hydrolase family 2 catalytic" evidence="3">
    <location>
        <begin position="111"/>
        <end position="185"/>
    </location>
</feature>
<dbReference type="InterPro" id="IPR006102">
    <property type="entry name" value="Ig-like_GH2"/>
</dbReference>
<accession>A0A0E9LZD7</accession>
<dbReference type="PANTHER" id="PTHR42732">
    <property type="entry name" value="BETA-GALACTOSIDASE"/>
    <property type="match status" value="1"/>
</dbReference>
<organism evidence="4 5">
    <name type="scientific">Geofilum rubicundum JCM 15548</name>
    <dbReference type="NCBI Taxonomy" id="1236989"/>
    <lineage>
        <taxon>Bacteria</taxon>
        <taxon>Pseudomonadati</taxon>
        <taxon>Bacteroidota</taxon>
        <taxon>Bacteroidia</taxon>
        <taxon>Marinilabiliales</taxon>
        <taxon>Marinilabiliaceae</taxon>
        <taxon>Geofilum</taxon>
    </lineage>
</organism>
<dbReference type="AlphaFoldDB" id="A0A0E9LZD7"/>
<dbReference type="EMBL" id="BAZW01000020">
    <property type="protein sequence ID" value="GAO30240.1"/>
    <property type="molecule type" value="Genomic_DNA"/>
</dbReference>
<dbReference type="Proteomes" id="UP000032900">
    <property type="component" value="Unassembled WGS sequence"/>
</dbReference>
<dbReference type="GO" id="GO:0004553">
    <property type="term" value="F:hydrolase activity, hydrolyzing O-glycosyl compounds"/>
    <property type="evidence" value="ECO:0007669"/>
    <property type="project" value="InterPro"/>
</dbReference>
<keyword evidence="5" id="KW-1185">Reference proteome</keyword>
<name>A0A0E9LZD7_9BACT</name>
<dbReference type="STRING" id="1236989.JCM15548_12499"/>
<reference evidence="4 5" key="1">
    <citation type="journal article" date="2015" name="Microbes Environ.">
        <title>Distribution and evolution of nitrogen fixation genes in the phylum bacteroidetes.</title>
        <authorList>
            <person name="Inoue J."/>
            <person name="Oshima K."/>
            <person name="Suda W."/>
            <person name="Sakamoto M."/>
            <person name="Iino T."/>
            <person name="Noda S."/>
            <person name="Hongoh Y."/>
            <person name="Hattori M."/>
            <person name="Ohkuma M."/>
        </authorList>
    </citation>
    <scope>NUCLEOTIDE SEQUENCE [LARGE SCALE GENOMIC DNA]</scope>
    <source>
        <strain evidence="4">JCM 15548</strain>
    </source>
</reference>
<dbReference type="InterPro" id="IPR013783">
    <property type="entry name" value="Ig-like_fold"/>
</dbReference>
<dbReference type="PANTHER" id="PTHR42732:SF1">
    <property type="entry name" value="BETA-MANNOSIDASE"/>
    <property type="match status" value="1"/>
</dbReference>
<dbReference type="Gene3D" id="3.20.20.80">
    <property type="entry name" value="Glycosidases"/>
    <property type="match status" value="1"/>
</dbReference>
<dbReference type="Gene3D" id="2.60.40.10">
    <property type="entry name" value="Immunoglobulins"/>
    <property type="match status" value="1"/>
</dbReference>
<sequence>MITYSEVSEASANIQVQADLENTSASPARAVVKALLKDRDGKTIATQQTPVTEINQNDHRLFKLDFSIEKPRLWSPSSPYLYTMEVAVYRGDSLVDRTTERIGIKTFGFHNSGFELNGEPLFLRGTNRHQEYPYIGYALSDNANYRDAYKIRKAGFNFVRLSHYPHSKSFLEACDELGLLVMDAIPGWQFFGDDVFELTPYQMCVK</sequence>
<evidence type="ECO:0000259" key="2">
    <source>
        <dbReference type="Pfam" id="PF00703"/>
    </source>
</evidence>
<feature type="domain" description="Glycoside hydrolase family 2 immunoglobulin-like beta-sandwich" evidence="2">
    <location>
        <begin position="4"/>
        <end position="105"/>
    </location>
</feature>
<dbReference type="InterPro" id="IPR006101">
    <property type="entry name" value="Glyco_hydro_2"/>
</dbReference>
<dbReference type="GO" id="GO:0005975">
    <property type="term" value="P:carbohydrate metabolic process"/>
    <property type="evidence" value="ECO:0007669"/>
    <property type="project" value="InterPro"/>
</dbReference>
<evidence type="ECO:0000313" key="5">
    <source>
        <dbReference type="Proteomes" id="UP000032900"/>
    </source>
</evidence>
<comment type="similarity">
    <text evidence="1">Belongs to the glycosyl hydrolase 2 family.</text>
</comment>
<dbReference type="RefSeq" id="WP_062125064.1">
    <property type="nucleotide sequence ID" value="NZ_BAZW01000020.1"/>
</dbReference>
<dbReference type="SUPFAM" id="SSF49303">
    <property type="entry name" value="beta-Galactosidase/glucuronidase domain"/>
    <property type="match status" value="1"/>
</dbReference>
<gene>
    <name evidence="4" type="ORF">JCM15548_12499</name>
</gene>
<evidence type="ECO:0000259" key="3">
    <source>
        <dbReference type="Pfam" id="PF02836"/>
    </source>
</evidence>
<evidence type="ECO:0000256" key="1">
    <source>
        <dbReference type="ARBA" id="ARBA00007401"/>
    </source>
</evidence>
<dbReference type="InterPro" id="IPR017853">
    <property type="entry name" value="GH"/>
</dbReference>
<evidence type="ECO:0000313" key="4">
    <source>
        <dbReference type="EMBL" id="GAO30240.1"/>
    </source>
</evidence>
<dbReference type="SUPFAM" id="SSF51445">
    <property type="entry name" value="(Trans)glycosidases"/>
    <property type="match status" value="1"/>
</dbReference>
<comment type="caution">
    <text evidence="4">The sequence shown here is derived from an EMBL/GenBank/DDBJ whole genome shotgun (WGS) entry which is preliminary data.</text>
</comment>
<dbReference type="Pfam" id="PF00703">
    <property type="entry name" value="Glyco_hydro_2"/>
    <property type="match status" value="1"/>
</dbReference>
<dbReference type="PRINTS" id="PR00132">
    <property type="entry name" value="GLHYDRLASE2"/>
</dbReference>
<dbReference type="InterPro" id="IPR051913">
    <property type="entry name" value="GH2_Domain-Containing"/>
</dbReference>
<dbReference type="Pfam" id="PF02836">
    <property type="entry name" value="Glyco_hydro_2_C"/>
    <property type="match status" value="1"/>
</dbReference>
<proteinExistence type="inferred from homology"/>
<dbReference type="InterPro" id="IPR006103">
    <property type="entry name" value="Glyco_hydro_2_cat"/>
</dbReference>